<dbReference type="PRINTS" id="PR00853">
    <property type="entry name" value="XPGRADSUPER"/>
</dbReference>
<dbReference type="InterPro" id="IPR029060">
    <property type="entry name" value="PIN-like_dom_sf"/>
</dbReference>
<reference evidence="3 4" key="1">
    <citation type="journal article" date="2018" name="BMC Genomics">
        <title>Genomic evidence for intraspecific hybridization in a clonal and extremely halotolerant yeast.</title>
        <authorList>
            <person name="Gostincar C."/>
            <person name="Stajich J.E."/>
            <person name="Zupancic J."/>
            <person name="Zalar P."/>
            <person name="Gunde-Cimerman N."/>
        </authorList>
    </citation>
    <scope>NUCLEOTIDE SEQUENCE [LARGE SCALE GENOMIC DNA]</scope>
    <source>
        <strain evidence="3 4">EXF-171</strain>
    </source>
</reference>
<feature type="region of interest" description="Disordered" evidence="1">
    <location>
        <begin position="437"/>
        <end position="605"/>
    </location>
</feature>
<dbReference type="PANTHER" id="PTHR11081:SF62">
    <property type="entry name" value="XPG-I DOMAIN-CONTAINING PROTEIN"/>
    <property type="match status" value="1"/>
</dbReference>
<organism evidence="3 4">
    <name type="scientific">Hortaea werneckii</name>
    <name type="common">Black yeast</name>
    <name type="synonym">Cladosporium werneckii</name>
    <dbReference type="NCBI Taxonomy" id="91943"/>
    <lineage>
        <taxon>Eukaryota</taxon>
        <taxon>Fungi</taxon>
        <taxon>Dikarya</taxon>
        <taxon>Ascomycota</taxon>
        <taxon>Pezizomycotina</taxon>
        <taxon>Dothideomycetes</taxon>
        <taxon>Dothideomycetidae</taxon>
        <taxon>Mycosphaerellales</taxon>
        <taxon>Teratosphaeriaceae</taxon>
        <taxon>Hortaea</taxon>
    </lineage>
</organism>
<feature type="domain" description="XPG-I" evidence="2">
    <location>
        <begin position="129"/>
        <end position="202"/>
    </location>
</feature>
<feature type="region of interest" description="Disordered" evidence="1">
    <location>
        <begin position="646"/>
        <end position="668"/>
    </location>
</feature>
<evidence type="ECO:0000313" key="3">
    <source>
        <dbReference type="EMBL" id="RMY72522.1"/>
    </source>
</evidence>
<dbReference type="GO" id="GO:0017108">
    <property type="term" value="F:5'-flap endonuclease activity"/>
    <property type="evidence" value="ECO:0007669"/>
    <property type="project" value="TreeGrafter"/>
</dbReference>
<dbReference type="EMBL" id="QWIQ01000965">
    <property type="protein sequence ID" value="RMY72522.1"/>
    <property type="molecule type" value="Genomic_DNA"/>
</dbReference>
<feature type="region of interest" description="Disordered" evidence="1">
    <location>
        <begin position="619"/>
        <end position="638"/>
    </location>
</feature>
<evidence type="ECO:0000256" key="1">
    <source>
        <dbReference type="SAM" id="MobiDB-lite"/>
    </source>
</evidence>
<feature type="compositionally biased region" description="Polar residues" evidence="1">
    <location>
        <begin position="477"/>
        <end position="486"/>
    </location>
</feature>
<accession>A0A3M7E7D4</accession>
<evidence type="ECO:0000259" key="2">
    <source>
        <dbReference type="SMART" id="SM00484"/>
    </source>
</evidence>
<sequence length="668" mass="73975">MGINGPADHQHLFRLASLWDVIGEGEIVHLADYAARHFREHGRPLRIAVDEACWRFTNLTPEQVERIRDGEPAANPVEKTILWRILRLMKLNVQLLFVYDGPRKPWKSGRGGGGLLDQELVKLLHQLLDHLKVPYHRAPGEAEAECAVLEQRGVVDAVWADDGDAFMFGCRTLIKQHKVDGQRVKDYVRIYRAQTILKECDLDRDSLVLFAMLAGGDYDTQGLRGCGPKTAAKASRTEFGVANKAHDIHQYPQRVGLWRQALDHILKRSGSNVEIPASFPNQKALGNYLYPNISPPEVLDNLRALRQGWDQMIDQSKLRKLLRERFNIWTKGFINHFAPIYLVRALARVNPEQRSENLQYAIQLKRTRRAKDDTEASTPSEVKITFSPLPAMEIDLSQKPPEEDWDLPGWKAKDGTSYDPLQKIDAEILRCFLDHGLPEGGVAPPPEPAKRKRKGSTTGESEAMSGSKASQDELGSAHTSRPQGTTPKLKRGRPRKSASDEPHAKPSRKSGGEGREAGAKPEMPPTPPRPVFKLPRSRFPTQATPPAPLPVTEPAVLNPADSRSPGADDSGTMSQGRNPALTNAVVKPLPSTLGRREGLVPGERIPAKELRQLRVASGLLAPKHQQQQPSGREGVISLKSRSLPASAAKQYGITTSKPSAAHEVIDLT</sequence>
<dbReference type="SMART" id="SM00484">
    <property type="entry name" value="XPGI"/>
    <property type="match status" value="1"/>
</dbReference>
<dbReference type="VEuPathDB" id="FungiDB:BTJ68_11002"/>
<dbReference type="Gene3D" id="1.10.150.20">
    <property type="entry name" value="5' to 3' exonuclease, C-terminal subdomain"/>
    <property type="match status" value="1"/>
</dbReference>
<feature type="compositionally biased region" description="Basic and acidic residues" evidence="1">
    <location>
        <begin position="497"/>
        <end position="519"/>
    </location>
</feature>
<dbReference type="Proteomes" id="UP000281468">
    <property type="component" value="Unassembled WGS sequence"/>
</dbReference>
<dbReference type="Gene3D" id="3.40.50.1010">
    <property type="entry name" value="5'-nuclease"/>
    <property type="match status" value="2"/>
</dbReference>
<evidence type="ECO:0000313" key="4">
    <source>
        <dbReference type="Proteomes" id="UP000281468"/>
    </source>
</evidence>
<name>A0A3M7E7D4_HORWE</name>
<proteinExistence type="predicted"/>
<dbReference type="CDD" id="cd09870">
    <property type="entry name" value="PIN_YEN1"/>
    <property type="match status" value="1"/>
</dbReference>
<dbReference type="PANTHER" id="PTHR11081">
    <property type="entry name" value="FLAP ENDONUCLEASE FAMILY MEMBER"/>
    <property type="match status" value="1"/>
</dbReference>
<dbReference type="InterPro" id="IPR006086">
    <property type="entry name" value="XPG-I_dom"/>
</dbReference>
<dbReference type="Pfam" id="PF00867">
    <property type="entry name" value="XPG_I"/>
    <property type="match status" value="1"/>
</dbReference>
<dbReference type="AlphaFoldDB" id="A0A3M7E7D4"/>
<dbReference type="InterPro" id="IPR006084">
    <property type="entry name" value="XPG/Rad2"/>
</dbReference>
<comment type="caution">
    <text evidence="3">The sequence shown here is derived from an EMBL/GenBank/DDBJ whole genome shotgun (WGS) entry which is preliminary data.</text>
</comment>
<dbReference type="SUPFAM" id="SSF88723">
    <property type="entry name" value="PIN domain-like"/>
    <property type="match status" value="1"/>
</dbReference>
<dbReference type="InterPro" id="IPR036279">
    <property type="entry name" value="5-3_exonuclease_C_sf"/>
</dbReference>
<dbReference type="SUPFAM" id="SSF47807">
    <property type="entry name" value="5' to 3' exonuclease, C-terminal subdomain"/>
    <property type="match status" value="1"/>
</dbReference>
<feature type="region of interest" description="Disordered" evidence="1">
    <location>
        <begin position="397"/>
        <end position="417"/>
    </location>
</feature>
<protein>
    <recommendedName>
        <fullName evidence="2">XPG-I domain-containing protein</fullName>
    </recommendedName>
</protein>
<dbReference type="GO" id="GO:0006281">
    <property type="term" value="P:DNA repair"/>
    <property type="evidence" value="ECO:0007669"/>
    <property type="project" value="UniProtKB-ARBA"/>
</dbReference>
<gene>
    <name evidence="3" type="ORF">D0862_14442</name>
</gene>
<feature type="compositionally biased region" description="Polar residues" evidence="1">
    <location>
        <begin position="571"/>
        <end position="581"/>
    </location>
</feature>